<dbReference type="HOGENOM" id="CLU_115403_3_2_11"/>
<dbReference type="KEGG" id="sci:B446_34240"/>
<comment type="similarity">
    <text evidence="1 2">Belongs to the anti-sigma-factor antagonist family.</text>
</comment>
<reference evidence="5" key="3">
    <citation type="submission" date="2015-08" db="EMBL/GenBank/DDBJ databases">
        <authorList>
            <person name="Weber T."/>
            <person name="Iftime D."/>
        </authorList>
    </citation>
    <scope>NUCLEOTIDE SEQUENCE</scope>
    <source>
        <strain evidence="5">Tu 365</strain>
    </source>
</reference>
<protein>
    <recommendedName>
        <fullName evidence="2">Anti-sigma factor antagonist</fullName>
    </recommendedName>
</protein>
<dbReference type="eggNOG" id="COG1366">
    <property type="taxonomic scope" value="Bacteria"/>
</dbReference>
<dbReference type="Gene3D" id="3.30.750.24">
    <property type="entry name" value="STAS domain"/>
    <property type="match status" value="1"/>
</dbReference>
<accession>S5V7S2</accession>
<evidence type="ECO:0000313" key="5">
    <source>
        <dbReference type="EMBL" id="AGS73646.1"/>
    </source>
</evidence>
<organism evidence="5 6">
    <name type="scientific">Streptomyces collinus (strain DSM 40733 / Tue 365)</name>
    <dbReference type="NCBI Taxonomy" id="1214242"/>
    <lineage>
        <taxon>Bacteria</taxon>
        <taxon>Bacillati</taxon>
        <taxon>Actinomycetota</taxon>
        <taxon>Actinomycetes</taxon>
        <taxon>Kitasatosporales</taxon>
        <taxon>Streptomycetaceae</taxon>
        <taxon>Streptomyces</taxon>
    </lineage>
</organism>
<dbReference type="CDD" id="cd07043">
    <property type="entry name" value="STAS_anti-anti-sigma_factors"/>
    <property type="match status" value="1"/>
</dbReference>
<reference evidence="6" key="1">
    <citation type="submission" date="2012-10" db="EMBL/GenBank/DDBJ databases">
        <title>The complete genome sequence of Streptomyces collinus Tu 365.</title>
        <authorList>
            <person name="Ruckert C."/>
            <person name="Szczepanowski R."/>
            <person name="Goesmann A."/>
            <person name="Pross E.K."/>
            <person name="Musiol E.M."/>
            <person name="Blin K."/>
            <person name="Wohlleben W."/>
            <person name="Puhler A."/>
            <person name="Weber T."/>
            <person name="Kalinowski J."/>
        </authorList>
    </citation>
    <scope>NUCLEOTIDE SEQUENCE [LARGE SCALE GENOMIC DNA]</scope>
    <source>
        <strain evidence="6">DSM 40733 / Tue 365</strain>
    </source>
</reference>
<dbReference type="InterPro" id="IPR003658">
    <property type="entry name" value="Anti-sigma_ant"/>
</dbReference>
<evidence type="ECO:0000313" key="6">
    <source>
        <dbReference type="Proteomes" id="UP000015423"/>
    </source>
</evidence>
<gene>
    <name evidence="4" type="ORF">B446_01055</name>
    <name evidence="5" type="ORF">B446_34240</name>
</gene>
<dbReference type="EMBL" id="CP006259">
    <property type="protein sequence ID" value="AGS67049.1"/>
    <property type="molecule type" value="Genomic_DNA"/>
</dbReference>
<feature type="domain" description="STAS" evidence="3">
    <location>
        <begin position="13"/>
        <end position="121"/>
    </location>
</feature>
<dbReference type="PANTHER" id="PTHR33495:SF2">
    <property type="entry name" value="ANTI-SIGMA FACTOR ANTAGONIST TM_1081-RELATED"/>
    <property type="match status" value="1"/>
</dbReference>
<dbReference type="Pfam" id="PF01740">
    <property type="entry name" value="STAS"/>
    <property type="match status" value="1"/>
</dbReference>
<dbReference type="EMBL" id="CP006259">
    <property type="protein sequence ID" value="AGS73646.1"/>
    <property type="molecule type" value="Genomic_DNA"/>
</dbReference>
<reference evidence="5 6" key="2">
    <citation type="journal article" date="2013" name="J. Biotechnol.">
        <title>Complete genome sequence of the kirromycin producer Streptomyces collinus Tu 365 consisting of a linear chromosome and two linear plasmids.</title>
        <authorList>
            <person name="Ruckert C."/>
            <person name="Szczepanowski R."/>
            <person name="Albersmeier A."/>
            <person name="Goesmann A."/>
            <person name="Iftime D."/>
            <person name="Musiol E.M."/>
            <person name="Blin K."/>
            <person name="Wohlleben W."/>
            <person name="Puhler A."/>
            <person name="Kalinowski J."/>
            <person name="Weber T."/>
        </authorList>
    </citation>
    <scope>NUCLEOTIDE SEQUENCE [LARGE SCALE GENOMIC DNA]</scope>
    <source>
        <strain evidence="6">DSM 40733 / Tue 365</strain>
        <strain evidence="5">Tu 365</strain>
    </source>
</reference>
<dbReference type="PATRIC" id="fig|1214242.5.peg.216"/>
<dbReference type="STRING" id="1214242.B446_01055"/>
<evidence type="ECO:0000256" key="1">
    <source>
        <dbReference type="ARBA" id="ARBA00009013"/>
    </source>
</evidence>
<name>S5V7S2_STRC3</name>
<keyword evidence="6" id="KW-1185">Reference proteome</keyword>
<dbReference type="PROSITE" id="PS50801">
    <property type="entry name" value="STAS"/>
    <property type="match status" value="1"/>
</dbReference>
<evidence type="ECO:0000256" key="2">
    <source>
        <dbReference type="RuleBase" id="RU003749"/>
    </source>
</evidence>
<sequence>MTGTEHAGQAGRLSVVTTATDGIRVLAPAGEVDHHTGDTLRDALAARDMARPRIVVDLRQVTFMDSSGINILLAAHLDATATDGGWLRLADVQPTVMRTLDIVGIPHIIPCHPSLQEALTA</sequence>
<dbReference type="SUPFAM" id="SSF52091">
    <property type="entry name" value="SpoIIaa-like"/>
    <property type="match status" value="1"/>
</dbReference>
<dbReference type="AlphaFoldDB" id="S5V7S2"/>
<evidence type="ECO:0000259" key="3">
    <source>
        <dbReference type="PROSITE" id="PS50801"/>
    </source>
</evidence>
<dbReference type="Proteomes" id="UP000015423">
    <property type="component" value="Chromosome"/>
</dbReference>
<dbReference type="InterPro" id="IPR036513">
    <property type="entry name" value="STAS_dom_sf"/>
</dbReference>
<dbReference type="PANTHER" id="PTHR33495">
    <property type="entry name" value="ANTI-SIGMA FACTOR ANTAGONIST TM_1081-RELATED-RELATED"/>
    <property type="match status" value="1"/>
</dbReference>
<evidence type="ECO:0000313" key="4">
    <source>
        <dbReference type="EMBL" id="AGS67049.1"/>
    </source>
</evidence>
<dbReference type="KEGG" id="sci:B446_01055"/>
<dbReference type="InterPro" id="IPR002645">
    <property type="entry name" value="STAS_dom"/>
</dbReference>
<dbReference type="NCBIfam" id="TIGR00377">
    <property type="entry name" value="ant_ant_sig"/>
    <property type="match status" value="1"/>
</dbReference>
<dbReference type="GO" id="GO:0043856">
    <property type="term" value="F:anti-sigma factor antagonist activity"/>
    <property type="evidence" value="ECO:0007669"/>
    <property type="project" value="InterPro"/>
</dbReference>
<proteinExistence type="inferred from homology"/>